<feature type="repeat" description="Hemopexin" evidence="1">
    <location>
        <begin position="215"/>
        <end position="261"/>
    </location>
</feature>
<evidence type="ECO:0000313" key="3">
    <source>
        <dbReference type="Proteomes" id="UP001054252"/>
    </source>
</evidence>
<dbReference type="Pfam" id="PF00045">
    <property type="entry name" value="Hemopexin"/>
    <property type="match status" value="1"/>
</dbReference>
<evidence type="ECO:0000256" key="1">
    <source>
        <dbReference type="PROSITE-ProRule" id="PRU01011"/>
    </source>
</evidence>
<dbReference type="InterPro" id="IPR018487">
    <property type="entry name" value="Hemopexin-like_repeat"/>
</dbReference>
<feature type="repeat" description="Hemopexin" evidence="1">
    <location>
        <begin position="164"/>
        <end position="209"/>
    </location>
</feature>
<dbReference type="Proteomes" id="UP001054252">
    <property type="component" value="Unassembled WGS sequence"/>
</dbReference>
<proteinExistence type="predicted"/>
<dbReference type="EMBL" id="BPVZ01000114">
    <property type="protein sequence ID" value="GKV36018.1"/>
    <property type="molecule type" value="Genomic_DNA"/>
</dbReference>
<keyword evidence="3" id="KW-1185">Reference proteome</keyword>
<name>A0AAV5LG66_9ROSI</name>
<dbReference type="SMART" id="SM00120">
    <property type="entry name" value="HX"/>
    <property type="match status" value="3"/>
</dbReference>
<dbReference type="InterPro" id="IPR036375">
    <property type="entry name" value="Hemopexin-like_dom_sf"/>
</dbReference>
<evidence type="ECO:0000313" key="2">
    <source>
        <dbReference type="EMBL" id="GKV36018.1"/>
    </source>
</evidence>
<gene>
    <name evidence="2" type="ORF">SLEP1_g44200</name>
</gene>
<organism evidence="2 3">
    <name type="scientific">Rubroshorea leprosula</name>
    <dbReference type="NCBI Taxonomy" id="152421"/>
    <lineage>
        <taxon>Eukaryota</taxon>
        <taxon>Viridiplantae</taxon>
        <taxon>Streptophyta</taxon>
        <taxon>Embryophyta</taxon>
        <taxon>Tracheophyta</taxon>
        <taxon>Spermatophyta</taxon>
        <taxon>Magnoliopsida</taxon>
        <taxon>eudicotyledons</taxon>
        <taxon>Gunneridae</taxon>
        <taxon>Pentapetalae</taxon>
        <taxon>rosids</taxon>
        <taxon>malvids</taxon>
        <taxon>Malvales</taxon>
        <taxon>Dipterocarpaceae</taxon>
        <taxon>Rubroshorea</taxon>
    </lineage>
</organism>
<reference evidence="2 3" key="1">
    <citation type="journal article" date="2021" name="Commun. Biol.">
        <title>The genome of Shorea leprosula (Dipterocarpaceae) highlights the ecological relevance of drought in aseasonal tropical rainforests.</title>
        <authorList>
            <person name="Ng K.K.S."/>
            <person name="Kobayashi M.J."/>
            <person name="Fawcett J.A."/>
            <person name="Hatakeyama M."/>
            <person name="Paape T."/>
            <person name="Ng C.H."/>
            <person name="Ang C.C."/>
            <person name="Tnah L.H."/>
            <person name="Lee C.T."/>
            <person name="Nishiyama T."/>
            <person name="Sese J."/>
            <person name="O'Brien M.J."/>
            <person name="Copetti D."/>
            <person name="Mohd Noor M.I."/>
            <person name="Ong R.C."/>
            <person name="Putra M."/>
            <person name="Sireger I.Z."/>
            <person name="Indrioko S."/>
            <person name="Kosugi Y."/>
            <person name="Izuno A."/>
            <person name="Isagi Y."/>
            <person name="Lee S.L."/>
            <person name="Shimizu K.K."/>
        </authorList>
    </citation>
    <scope>NUCLEOTIDE SEQUENCE [LARGE SCALE GENOMIC DNA]</scope>
    <source>
        <strain evidence="2">214</strain>
    </source>
</reference>
<protein>
    <submittedName>
        <fullName evidence="2">Uncharacterized protein</fullName>
    </submittedName>
</protein>
<dbReference type="Gene3D" id="2.110.10.10">
    <property type="entry name" value="Hemopexin-like domain"/>
    <property type="match status" value="1"/>
</dbReference>
<dbReference type="AlphaFoldDB" id="A0AAV5LG66"/>
<comment type="caution">
    <text evidence="2">The sequence shown here is derived from an EMBL/GenBank/DDBJ whole genome shotgun (WGS) entry which is preliminary data.</text>
</comment>
<dbReference type="PROSITE" id="PS51642">
    <property type="entry name" value="HEMOPEXIN_2"/>
    <property type="match status" value="2"/>
</dbReference>
<sequence length="273" mass="31704">MFSDSCYLPLTICNCFYSVGDKTVSLLELRAKHAEYGVSKDKVDALERRFQRALKDFEIDIYISAAFRSAAKNEAYIFMGEFFLCVNYLEDRIVERPNFLDSGPRWLSRFGARRVRCAFACHRGHRAFIFSRDFCAYINHKIKVIYWQKEIKLMFPFLKDTIFESGLDAAFEAEDDKAYLFKGNQYNYINYEKRSSITSGTITEKFSCLKDTKFEDGIEAAFASHKRGEAYLFKGNFCALINFDDNCLVEVDTIRNKWPNFGSLVPCKNMICV</sequence>
<accession>A0AAV5LG66</accession>
<dbReference type="SUPFAM" id="SSF50923">
    <property type="entry name" value="Hemopexin-like domain"/>
    <property type="match status" value="1"/>
</dbReference>